<dbReference type="Gene3D" id="3.40.50.10900">
    <property type="entry name" value="PAC-like subunit"/>
    <property type="match status" value="1"/>
</dbReference>
<evidence type="ECO:0000313" key="2">
    <source>
        <dbReference type="EMBL" id="MBX0296738.1"/>
    </source>
</evidence>
<dbReference type="AlphaFoldDB" id="A0AAW4PFU8"/>
<dbReference type="InterPro" id="IPR038389">
    <property type="entry name" value="PSMG2_sf"/>
</dbReference>
<keyword evidence="3" id="KW-1185">Reference proteome</keyword>
<dbReference type="Pfam" id="PF09754">
    <property type="entry name" value="PAC2"/>
    <property type="match status" value="1"/>
</dbReference>
<dbReference type="Proteomes" id="UP001430455">
    <property type="component" value="Unassembled WGS sequence"/>
</dbReference>
<accession>A0AAW4PFU8</accession>
<dbReference type="InterPro" id="IPR019151">
    <property type="entry name" value="Proteasome_assmbl_chaperone_2"/>
</dbReference>
<feature type="region of interest" description="Disordered" evidence="1">
    <location>
        <begin position="222"/>
        <end position="246"/>
    </location>
</feature>
<proteinExistence type="predicted"/>
<reference evidence="2 3" key="1">
    <citation type="submission" date="2021-06" db="EMBL/GenBank/DDBJ databases">
        <title>Halomicroarcula sp. a new haloarchaeum isolated from saline soil.</title>
        <authorList>
            <person name="Duran-Viseras A."/>
            <person name="Sanchez-Porro C."/>
            <person name="Ventosa A."/>
        </authorList>
    </citation>
    <scope>NUCLEOTIDE SEQUENCE [LARGE SCALE GENOMIC DNA]</scope>
    <source>
        <strain evidence="2 3">F27</strain>
    </source>
</reference>
<evidence type="ECO:0000256" key="1">
    <source>
        <dbReference type="SAM" id="MobiDB-lite"/>
    </source>
</evidence>
<organism evidence="2 3">
    <name type="scientific">Haloarcula nitratireducens</name>
    <dbReference type="NCBI Taxonomy" id="2487749"/>
    <lineage>
        <taxon>Archaea</taxon>
        <taxon>Methanobacteriati</taxon>
        <taxon>Methanobacteriota</taxon>
        <taxon>Stenosarchaea group</taxon>
        <taxon>Halobacteria</taxon>
        <taxon>Halobacteriales</taxon>
        <taxon>Haloarculaceae</taxon>
        <taxon>Haloarcula</taxon>
    </lineage>
</organism>
<dbReference type="SUPFAM" id="SSF159659">
    <property type="entry name" value="Cgl1923-like"/>
    <property type="match status" value="1"/>
</dbReference>
<protein>
    <submittedName>
        <fullName evidence="2">PAC2 family protein</fullName>
    </submittedName>
</protein>
<comment type="caution">
    <text evidence="2">The sequence shown here is derived from an EMBL/GenBank/DDBJ whole genome shotgun (WGS) entry which is preliminary data.</text>
</comment>
<dbReference type="PANTHER" id="PTHR35610">
    <property type="entry name" value="3-ISOPROPYLMALATE DEHYDRATASE-RELATED"/>
    <property type="match status" value="1"/>
</dbReference>
<name>A0AAW4PFU8_9EURY</name>
<evidence type="ECO:0000313" key="3">
    <source>
        <dbReference type="Proteomes" id="UP001430455"/>
    </source>
</evidence>
<dbReference type="PANTHER" id="PTHR35610:SF8">
    <property type="entry name" value="3-ISOPROPYLMALATE DEHYDRATASE"/>
    <property type="match status" value="1"/>
</dbReference>
<gene>
    <name evidence="2" type="ORF">EGH23_17820</name>
</gene>
<dbReference type="RefSeq" id="WP_220581328.1">
    <property type="nucleotide sequence ID" value="NZ_RKLT01000010.1"/>
</dbReference>
<dbReference type="EMBL" id="RKLT01000010">
    <property type="protein sequence ID" value="MBX0296738.1"/>
    <property type="molecule type" value="Genomic_DNA"/>
</dbReference>
<sequence length="246" mass="26551">MTDATFHKQTELEPTEPTLIEGLPGTGMVASIAVDQITDQLGLDRHGAIRSDAFPPVASFTDGRIQDTVRVYLGDNPDVMTLQSDVPIPQDGFSALSGCVLEDLTEQYKRAIFLAGAPAQSEEQRGDVIGVATTDSLKQELVSANIDVKEESGAVGGVTGKLVTACYHADIPAVLLLVRTDPRLPDPKAAHSVIEDALEPLVKFDIDTDELLDQAEGIQQQKRQIAQQLQEQSQQGETPQSQSMFQ</sequence>